<accession>A0A0A0F363</accession>
<comment type="caution">
    <text evidence="1">The sequence shown here is derived from an EMBL/GenBank/DDBJ whole genome shotgun (WGS) entry which is preliminary data.</text>
</comment>
<dbReference type="AlphaFoldDB" id="A0A0A0F363"/>
<dbReference type="OrthoDB" id="5965899at2"/>
<name>A0A0A0F363_9GAMM</name>
<dbReference type="EMBL" id="AVPT01000002">
    <property type="protein sequence ID" value="KGM57591.1"/>
    <property type="molecule type" value="Genomic_DNA"/>
</dbReference>
<proteinExistence type="predicted"/>
<protein>
    <recommendedName>
        <fullName evidence="3">AsmA domain-containing protein</fullName>
    </recommendedName>
</protein>
<keyword evidence="2" id="KW-1185">Reference proteome</keyword>
<evidence type="ECO:0008006" key="3">
    <source>
        <dbReference type="Google" id="ProtNLM"/>
    </source>
</evidence>
<dbReference type="Proteomes" id="UP000029989">
    <property type="component" value="Unassembled WGS sequence"/>
</dbReference>
<reference evidence="1 2" key="1">
    <citation type="journal article" date="2015" name="Stand. Genomic Sci.">
        <title>Genomic information of the arsenic-resistant bacterium Lysobacter arseniciresistens type strain ZS79(T) and comparison of Lysobacter draft genomes.</title>
        <authorList>
            <person name="Liu L."/>
            <person name="Zhang S."/>
            <person name="Luo M."/>
            <person name="Wang G."/>
        </authorList>
    </citation>
    <scope>NUCLEOTIDE SEQUENCE [LARGE SCALE GENOMIC DNA]</scope>
    <source>
        <strain evidence="1 2">ZS79</strain>
    </source>
</reference>
<sequence length="399" mass="42395">MLLALALTWLVQPPRVAGLVLDRTGAALGLEISASGISEYTLRGNPTLVVRDLVARQPGADTPVLRAGRVLLSLPWSTLRSRGAELTVDHVELDAPRLDLAALQRWRESRPPSGEVRIPTLTGGLEVTRGEVLGDGWSVDRIALQLPSLHPDRTVAGRIGGRFRNGDTTVPFDLQAVLTAPSMDAALGASGIATVVTPQWRLPMRTTFSGRLHDGDDALGLDGFRLGADAQRVADGRELPFVFGLAGPVRYRDGRFTVAPLGVALRGPGQGPVPDLDGLGRFAWDGGLSLGLEGTLAGWPQAWPSLPPPLDRADAPLPFALDYSGPASLSGPARLNLQRGVTAFDARFRLPDVLAWVDRIDTGTPLPPLDGTFSTPRLEIAGATLEGVEIEFSEDPADD</sequence>
<gene>
    <name evidence="1" type="ORF">N799_05925</name>
</gene>
<dbReference type="eggNOG" id="COG2982">
    <property type="taxonomic scope" value="Bacteria"/>
</dbReference>
<evidence type="ECO:0000313" key="2">
    <source>
        <dbReference type="Proteomes" id="UP000029989"/>
    </source>
</evidence>
<evidence type="ECO:0000313" key="1">
    <source>
        <dbReference type="EMBL" id="KGM57591.1"/>
    </source>
</evidence>
<dbReference type="RefSeq" id="WP_036207136.1">
    <property type="nucleotide sequence ID" value="NZ_AVPT01000002.1"/>
</dbReference>
<dbReference type="STRING" id="913325.N799_05925"/>
<organism evidence="1 2">
    <name type="scientific">Lysobacter arseniciresistens ZS79</name>
    <dbReference type="NCBI Taxonomy" id="913325"/>
    <lineage>
        <taxon>Bacteria</taxon>
        <taxon>Pseudomonadati</taxon>
        <taxon>Pseudomonadota</taxon>
        <taxon>Gammaproteobacteria</taxon>
        <taxon>Lysobacterales</taxon>
        <taxon>Lysobacteraceae</taxon>
        <taxon>Novilysobacter</taxon>
    </lineage>
</organism>